<dbReference type="RefSeq" id="WP_137344431.1">
    <property type="nucleotide sequence ID" value="NZ_BSQH01000020.1"/>
</dbReference>
<dbReference type="Gene3D" id="2.60.120.10">
    <property type="entry name" value="Jelly Rolls"/>
    <property type="match status" value="1"/>
</dbReference>
<comment type="caution">
    <text evidence="2">The sequence shown here is derived from an EMBL/GenBank/DDBJ whole genome shotgun (WGS) entry which is preliminary data.</text>
</comment>
<gene>
    <name evidence="2" type="ORF">FDK13_33775</name>
</gene>
<reference evidence="2 3" key="1">
    <citation type="submission" date="2019-05" db="EMBL/GenBank/DDBJ databases">
        <title>Dyadobacter AR-3-8 sp. nov., isolated from arctic soil.</title>
        <authorList>
            <person name="Chaudhary D.K."/>
        </authorList>
    </citation>
    <scope>NUCLEOTIDE SEQUENCE [LARGE SCALE GENOMIC DNA]</scope>
    <source>
        <strain evidence="2 3">AR-3-8</strain>
    </source>
</reference>
<dbReference type="Pfam" id="PF00027">
    <property type="entry name" value="cNMP_binding"/>
    <property type="match status" value="1"/>
</dbReference>
<feature type="domain" description="Cyclic nucleotide-binding" evidence="1">
    <location>
        <begin position="31"/>
        <end position="110"/>
    </location>
</feature>
<organism evidence="2 3">
    <name type="scientific">Dyadobacter frigoris</name>
    <dbReference type="NCBI Taxonomy" id="2576211"/>
    <lineage>
        <taxon>Bacteria</taxon>
        <taxon>Pseudomonadati</taxon>
        <taxon>Bacteroidota</taxon>
        <taxon>Cytophagia</taxon>
        <taxon>Cytophagales</taxon>
        <taxon>Spirosomataceae</taxon>
        <taxon>Dyadobacter</taxon>
    </lineage>
</organism>
<dbReference type="AlphaFoldDB" id="A0A4U6CRJ1"/>
<dbReference type="InterPro" id="IPR018490">
    <property type="entry name" value="cNMP-bd_dom_sf"/>
</dbReference>
<proteinExistence type="predicted"/>
<name>A0A4U6CRJ1_9BACT</name>
<dbReference type="InterPro" id="IPR000595">
    <property type="entry name" value="cNMP-bd_dom"/>
</dbReference>
<accession>A0A4U6CRJ1</accession>
<dbReference type="InterPro" id="IPR014710">
    <property type="entry name" value="RmlC-like_jellyroll"/>
</dbReference>
<sequence length="185" mass="21177">MIISKLVTYLNSLHTVSFPLNKHLRTVAQEKQYPKGYHLFKQGSMVNSCFYIAEGLIKSRYFGPDGKQFITRFYDQNQVMLLDSFCDRHPSPEDIVLLEDTTLLQISYQQGEYLNTHFTEVSELTGKINRWDGSMHALRAKLATMPTKAAIDHFSVRFDCSRISSADLGSFLGASTRRINQLRSN</sequence>
<dbReference type="EMBL" id="SZVO01000030">
    <property type="protein sequence ID" value="TKT85488.1"/>
    <property type="molecule type" value="Genomic_DNA"/>
</dbReference>
<dbReference type="CDD" id="cd00038">
    <property type="entry name" value="CAP_ED"/>
    <property type="match status" value="1"/>
</dbReference>
<dbReference type="OrthoDB" id="947112at2"/>
<evidence type="ECO:0000313" key="2">
    <source>
        <dbReference type="EMBL" id="TKT85488.1"/>
    </source>
</evidence>
<keyword evidence="3" id="KW-1185">Reference proteome</keyword>
<evidence type="ECO:0000259" key="1">
    <source>
        <dbReference type="Pfam" id="PF00027"/>
    </source>
</evidence>
<dbReference type="SUPFAM" id="SSF51206">
    <property type="entry name" value="cAMP-binding domain-like"/>
    <property type="match status" value="1"/>
</dbReference>
<evidence type="ECO:0000313" key="3">
    <source>
        <dbReference type="Proteomes" id="UP000304900"/>
    </source>
</evidence>
<dbReference type="Proteomes" id="UP000304900">
    <property type="component" value="Unassembled WGS sequence"/>
</dbReference>
<protein>
    <submittedName>
        <fullName evidence="2">Cyclic nucleotide-binding domain-containing protein</fullName>
    </submittedName>
</protein>